<evidence type="ECO:0000256" key="3">
    <source>
        <dbReference type="ARBA" id="ARBA00022723"/>
    </source>
</evidence>
<evidence type="ECO:0000256" key="5">
    <source>
        <dbReference type="ARBA" id="ARBA00023004"/>
    </source>
</evidence>
<evidence type="ECO:0000313" key="10">
    <source>
        <dbReference type="EMBL" id="QDT32198.1"/>
    </source>
</evidence>
<dbReference type="InterPro" id="IPR000866">
    <property type="entry name" value="AhpC/TSA"/>
</dbReference>
<feature type="domain" description="Thioredoxin" evidence="9">
    <location>
        <begin position="168"/>
        <end position="300"/>
    </location>
</feature>
<dbReference type="PROSITE" id="PS51352">
    <property type="entry name" value="THIOREDOXIN_2"/>
    <property type="match status" value="1"/>
</dbReference>
<dbReference type="PRINTS" id="PR00605">
    <property type="entry name" value="CYTCHROMECIC"/>
</dbReference>
<dbReference type="InterPro" id="IPR036249">
    <property type="entry name" value="Thioredoxin-like_sf"/>
</dbReference>
<keyword evidence="7" id="KW-0812">Transmembrane</keyword>
<sequence length="300" mass="32575">MSNSTDTLKAVAKVLFVVTVLVVAVWGGRQLRNRSKLANTTALNEARQADGSEEDVLVSRGEILYMQHCAKCHGDEGNGDGEGLRALSIRPRDFHSPQWRFEKTEKSIQTIIRDGIPGTPMPASKTALSDSDINSIASYVLKIANEKSATNPTGTSETDLLIAAGFSPVIPASVPDLKLSNVAGENVSLGEFKSKPMIVHFWGTYCAHCIQDMPRLNEEIATLNDSVSVISLCADVTEAEELNDFAEQFANMDFHADPTGLAMNRFGASLLPSFYFVDKTGTVLGVTHQLKTEKIQSLIE</sequence>
<keyword evidence="4" id="KW-0249">Electron transport</keyword>
<evidence type="ECO:0000259" key="8">
    <source>
        <dbReference type="PROSITE" id="PS51007"/>
    </source>
</evidence>
<dbReference type="InterPro" id="IPR036909">
    <property type="entry name" value="Cyt_c-like_dom_sf"/>
</dbReference>
<reference evidence="10 11" key="1">
    <citation type="submission" date="2019-02" db="EMBL/GenBank/DDBJ databases">
        <title>Deep-cultivation of Planctomycetes and their phenomic and genomic characterization uncovers novel biology.</title>
        <authorList>
            <person name="Wiegand S."/>
            <person name="Jogler M."/>
            <person name="Boedeker C."/>
            <person name="Pinto D."/>
            <person name="Vollmers J."/>
            <person name="Rivas-Marin E."/>
            <person name="Kohn T."/>
            <person name="Peeters S.H."/>
            <person name="Heuer A."/>
            <person name="Rast P."/>
            <person name="Oberbeckmann S."/>
            <person name="Bunk B."/>
            <person name="Jeske O."/>
            <person name="Meyerdierks A."/>
            <person name="Storesund J.E."/>
            <person name="Kallscheuer N."/>
            <person name="Luecker S."/>
            <person name="Lage O.M."/>
            <person name="Pohl T."/>
            <person name="Merkel B.J."/>
            <person name="Hornburger P."/>
            <person name="Mueller R.-W."/>
            <person name="Bruemmer F."/>
            <person name="Labrenz M."/>
            <person name="Spormann A.M."/>
            <person name="Op den Camp H."/>
            <person name="Overmann J."/>
            <person name="Amann R."/>
            <person name="Jetten M.S.M."/>
            <person name="Mascher T."/>
            <person name="Medema M.H."/>
            <person name="Devos D.P."/>
            <person name="Kaster A.-K."/>
            <person name="Ovreas L."/>
            <person name="Rohde M."/>
            <person name="Galperin M.Y."/>
            <person name="Jogler C."/>
        </authorList>
    </citation>
    <scope>NUCLEOTIDE SEQUENCE [LARGE SCALE GENOMIC DNA]</scope>
    <source>
        <strain evidence="10 11">Mal48</strain>
    </source>
</reference>
<dbReference type="CDD" id="cd02966">
    <property type="entry name" value="TlpA_like_family"/>
    <property type="match status" value="1"/>
</dbReference>
<dbReference type="InterPro" id="IPR050553">
    <property type="entry name" value="Thioredoxin_ResA/DsbE_sf"/>
</dbReference>
<dbReference type="PROSITE" id="PS51007">
    <property type="entry name" value="CYTC"/>
    <property type="match status" value="1"/>
</dbReference>
<evidence type="ECO:0000259" key="9">
    <source>
        <dbReference type="PROSITE" id="PS51352"/>
    </source>
</evidence>
<dbReference type="SUPFAM" id="SSF46626">
    <property type="entry name" value="Cytochrome c"/>
    <property type="match status" value="1"/>
</dbReference>
<dbReference type="GO" id="GO:0020037">
    <property type="term" value="F:heme binding"/>
    <property type="evidence" value="ECO:0007669"/>
    <property type="project" value="InterPro"/>
</dbReference>
<dbReference type="Pfam" id="PF13442">
    <property type="entry name" value="Cytochrome_CBB3"/>
    <property type="match status" value="1"/>
</dbReference>
<evidence type="ECO:0000256" key="6">
    <source>
        <dbReference type="PROSITE-ProRule" id="PRU00433"/>
    </source>
</evidence>
<dbReference type="KEGG" id="tpol:Mal48_14400"/>
<keyword evidence="3 6" id="KW-0479">Metal-binding</keyword>
<dbReference type="RefSeq" id="WP_145197317.1">
    <property type="nucleotide sequence ID" value="NZ_CP036267.1"/>
</dbReference>
<evidence type="ECO:0000256" key="2">
    <source>
        <dbReference type="ARBA" id="ARBA00022617"/>
    </source>
</evidence>
<dbReference type="PANTHER" id="PTHR42852">
    <property type="entry name" value="THIOL:DISULFIDE INTERCHANGE PROTEIN DSBE"/>
    <property type="match status" value="1"/>
</dbReference>
<keyword evidence="2 6" id="KW-0349">Heme</keyword>
<evidence type="ECO:0000256" key="7">
    <source>
        <dbReference type="SAM" id="Phobius"/>
    </source>
</evidence>
<proteinExistence type="predicted"/>
<keyword evidence="5 6" id="KW-0408">Iron</keyword>
<feature type="transmembrane region" description="Helical" evidence="7">
    <location>
        <begin position="12"/>
        <end position="28"/>
    </location>
</feature>
<gene>
    <name evidence="10" type="primary">resA_2</name>
    <name evidence="10" type="ORF">Mal48_14400</name>
</gene>
<dbReference type="GO" id="GO:0016209">
    <property type="term" value="F:antioxidant activity"/>
    <property type="evidence" value="ECO:0007669"/>
    <property type="project" value="InterPro"/>
</dbReference>
<dbReference type="GO" id="GO:0005506">
    <property type="term" value="F:iron ion binding"/>
    <property type="evidence" value="ECO:0007669"/>
    <property type="project" value="InterPro"/>
</dbReference>
<keyword evidence="11" id="KW-1185">Reference proteome</keyword>
<dbReference type="InterPro" id="IPR008168">
    <property type="entry name" value="Cyt_C_IC"/>
</dbReference>
<dbReference type="EMBL" id="CP036267">
    <property type="protein sequence ID" value="QDT32198.1"/>
    <property type="molecule type" value="Genomic_DNA"/>
</dbReference>
<protein>
    <submittedName>
        <fullName evidence="10">Thiol-disulfide oxidoreductase ResA</fullName>
    </submittedName>
</protein>
<dbReference type="Pfam" id="PF00578">
    <property type="entry name" value="AhpC-TSA"/>
    <property type="match status" value="1"/>
</dbReference>
<name>A0A517QKM7_9PLAN</name>
<dbReference type="Gene3D" id="1.10.760.10">
    <property type="entry name" value="Cytochrome c-like domain"/>
    <property type="match status" value="1"/>
</dbReference>
<keyword evidence="7" id="KW-1133">Transmembrane helix</keyword>
<dbReference type="Proteomes" id="UP000315724">
    <property type="component" value="Chromosome"/>
</dbReference>
<dbReference type="Gene3D" id="3.40.30.10">
    <property type="entry name" value="Glutaredoxin"/>
    <property type="match status" value="1"/>
</dbReference>
<accession>A0A517QKM7</accession>
<dbReference type="SUPFAM" id="SSF52833">
    <property type="entry name" value="Thioredoxin-like"/>
    <property type="match status" value="1"/>
</dbReference>
<dbReference type="PANTHER" id="PTHR42852:SF17">
    <property type="entry name" value="THIOREDOXIN-LIKE PROTEIN HI_1115"/>
    <property type="match status" value="1"/>
</dbReference>
<dbReference type="GO" id="GO:0016491">
    <property type="term" value="F:oxidoreductase activity"/>
    <property type="evidence" value="ECO:0007669"/>
    <property type="project" value="InterPro"/>
</dbReference>
<dbReference type="AlphaFoldDB" id="A0A517QKM7"/>
<keyword evidence="1" id="KW-0813">Transport</keyword>
<evidence type="ECO:0000256" key="1">
    <source>
        <dbReference type="ARBA" id="ARBA00022448"/>
    </source>
</evidence>
<keyword evidence="7" id="KW-0472">Membrane</keyword>
<feature type="domain" description="Cytochrome c" evidence="8">
    <location>
        <begin position="56"/>
        <end position="144"/>
    </location>
</feature>
<dbReference type="InterPro" id="IPR009056">
    <property type="entry name" value="Cyt_c-like_dom"/>
</dbReference>
<evidence type="ECO:0000256" key="4">
    <source>
        <dbReference type="ARBA" id="ARBA00022982"/>
    </source>
</evidence>
<dbReference type="GO" id="GO:0009055">
    <property type="term" value="F:electron transfer activity"/>
    <property type="evidence" value="ECO:0007669"/>
    <property type="project" value="InterPro"/>
</dbReference>
<dbReference type="OrthoDB" id="9796554at2"/>
<evidence type="ECO:0000313" key="11">
    <source>
        <dbReference type="Proteomes" id="UP000315724"/>
    </source>
</evidence>
<organism evidence="10 11">
    <name type="scientific">Thalassoglobus polymorphus</name>
    <dbReference type="NCBI Taxonomy" id="2527994"/>
    <lineage>
        <taxon>Bacteria</taxon>
        <taxon>Pseudomonadati</taxon>
        <taxon>Planctomycetota</taxon>
        <taxon>Planctomycetia</taxon>
        <taxon>Planctomycetales</taxon>
        <taxon>Planctomycetaceae</taxon>
        <taxon>Thalassoglobus</taxon>
    </lineage>
</organism>
<dbReference type="InterPro" id="IPR013766">
    <property type="entry name" value="Thioredoxin_domain"/>
</dbReference>